<feature type="coiled-coil region" evidence="1">
    <location>
        <begin position="20"/>
        <end position="82"/>
    </location>
</feature>
<accession>A0ABY6L757</accession>
<evidence type="ECO:0000313" key="3">
    <source>
        <dbReference type="Proteomes" id="UP001235939"/>
    </source>
</evidence>
<sequence length="120" mass="13256">MEALKKMRSPLRGLITKKQLKRLEQKVEALNGRIGNLLIEEDASEDLFLADAEGCNAYECMLATIEVKVQEALESIAAVQQERKGSTSASMEKKNLQIAQVETFKVQRDSEGMVAMVGAI</sequence>
<reference evidence="2 3" key="1">
    <citation type="submission" date="2022-01" db="EMBL/GenBank/DDBJ databases">
        <title>A chromosomal length assembly of Cordylochernes scorpioides.</title>
        <authorList>
            <person name="Zeh D."/>
            <person name="Zeh J."/>
        </authorList>
    </citation>
    <scope>NUCLEOTIDE SEQUENCE [LARGE SCALE GENOMIC DNA]</scope>
    <source>
        <strain evidence="2">IN4F17</strain>
        <tissue evidence="2">Whole Body</tissue>
    </source>
</reference>
<protein>
    <submittedName>
        <fullName evidence="2">Uncharacterized protein</fullName>
    </submittedName>
</protein>
<gene>
    <name evidence="2" type="ORF">LAZ67_14002709</name>
</gene>
<name>A0ABY6L757_9ARAC</name>
<dbReference type="EMBL" id="CP092876">
    <property type="protein sequence ID" value="UYV76986.1"/>
    <property type="molecule type" value="Genomic_DNA"/>
</dbReference>
<organism evidence="2 3">
    <name type="scientific">Cordylochernes scorpioides</name>
    <dbReference type="NCBI Taxonomy" id="51811"/>
    <lineage>
        <taxon>Eukaryota</taxon>
        <taxon>Metazoa</taxon>
        <taxon>Ecdysozoa</taxon>
        <taxon>Arthropoda</taxon>
        <taxon>Chelicerata</taxon>
        <taxon>Arachnida</taxon>
        <taxon>Pseudoscorpiones</taxon>
        <taxon>Cheliferoidea</taxon>
        <taxon>Chernetidae</taxon>
        <taxon>Cordylochernes</taxon>
    </lineage>
</organism>
<evidence type="ECO:0000313" key="2">
    <source>
        <dbReference type="EMBL" id="UYV76986.1"/>
    </source>
</evidence>
<dbReference type="PROSITE" id="PS50096">
    <property type="entry name" value="IQ"/>
    <property type="match status" value="1"/>
</dbReference>
<evidence type="ECO:0000256" key="1">
    <source>
        <dbReference type="SAM" id="Coils"/>
    </source>
</evidence>
<keyword evidence="1" id="KW-0175">Coiled coil</keyword>
<dbReference type="Proteomes" id="UP001235939">
    <property type="component" value="Chromosome 14"/>
</dbReference>
<proteinExistence type="predicted"/>
<keyword evidence="3" id="KW-1185">Reference proteome</keyword>